<organism evidence="2 3">
    <name type="scientific">Agrobacterium fabrum (strain C58 / ATCC 33970)</name>
    <name type="common">Agrobacterium tumefaciens (strain C58)</name>
    <dbReference type="NCBI Taxonomy" id="176299"/>
    <lineage>
        <taxon>Bacteria</taxon>
        <taxon>Pseudomonadati</taxon>
        <taxon>Pseudomonadota</taxon>
        <taxon>Alphaproteobacteria</taxon>
        <taxon>Hyphomicrobiales</taxon>
        <taxon>Rhizobiaceae</taxon>
        <taxon>Rhizobium/Agrobacterium group</taxon>
        <taxon>Agrobacterium</taxon>
        <taxon>Agrobacterium tumefaciens complex</taxon>
    </lineage>
</organism>
<dbReference type="HOGENOM" id="CLU_2091611_0_0_5"/>
<keyword evidence="3" id="KW-1185">Reference proteome</keyword>
<feature type="region of interest" description="Disordered" evidence="1">
    <location>
        <begin position="1"/>
        <end position="26"/>
    </location>
</feature>
<dbReference type="KEGG" id="atu:Atu4887"/>
<accession>Q8U524</accession>
<dbReference type="EnsemblBacteria" id="AAK88557">
    <property type="protein sequence ID" value="AAK88557"/>
    <property type="gene ID" value="Atu4887"/>
</dbReference>
<reference evidence="2 3" key="1">
    <citation type="journal article" date="2001" name="Science">
        <title>The genome of the natural genetic engineer Agrobacterium tumefaciens C58.</title>
        <authorList>
            <person name="Wood D.W."/>
            <person name="Setubal J.C."/>
            <person name="Kaul R."/>
            <person name="Monks D.E."/>
            <person name="Kitajima J.P."/>
            <person name="Okura V.K."/>
            <person name="Zhou Y."/>
            <person name="Chen L."/>
            <person name="Wood G.E."/>
            <person name="Almeida N.F.Jr."/>
            <person name="Woo L."/>
            <person name="Chen Y."/>
            <person name="Paulsen I.T."/>
            <person name="Eisen J.A."/>
            <person name="Karp P.D."/>
            <person name="Bovee D.Sr."/>
            <person name="Chapman P."/>
            <person name="Clendenning J."/>
            <person name="Deatherage G."/>
            <person name="Gillet W."/>
            <person name="Grant C."/>
            <person name="Kutyavin T."/>
            <person name="Levy R."/>
            <person name="Li M.J."/>
            <person name="McClelland E."/>
            <person name="Palmieri A."/>
            <person name="Raymond C."/>
            <person name="Rouse G."/>
            <person name="Saenphimmachak C."/>
            <person name="Wu Z."/>
            <person name="Romero P."/>
            <person name="Gordon D."/>
            <person name="Zhang S."/>
            <person name="Yoo H."/>
            <person name="Tao Y."/>
            <person name="Biddle P."/>
            <person name="Jung M."/>
            <person name="Krespan W."/>
            <person name="Perry M."/>
            <person name="Gordon-Kamm B."/>
            <person name="Liao L."/>
            <person name="Kim S."/>
            <person name="Hendrick C."/>
            <person name="Zhao Z.Y."/>
            <person name="Dolan M."/>
            <person name="Chumley F."/>
            <person name="Tingey S.V."/>
            <person name="Tomb J.F."/>
            <person name="Gordon M.P."/>
            <person name="Olson M.V."/>
            <person name="Nester E.W."/>
        </authorList>
    </citation>
    <scope>NUCLEOTIDE SEQUENCE [LARGE SCALE GENOMIC DNA]</scope>
    <source>
        <strain evidence="3">C58 / ATCC 33970</strain>
    </source>
</reference>
<feature type="region of interest" description="Disordered" evidence="1">
    <location>
        <begin position="77"/>
        <end position="99"/>
    </location>
</feature>
<dbReference type="Proteomes" id="UP000000813">
    <property type="component" value="Chromosome linear"/>
</dbReference>
<sequence length="116" mass="12757">MRARATGRRAKTIHRYGQGRAPPRPRSTLLERLCPSSAIQPQKLRNVALLYLPQDMIGVFGNLVLILPWRQIIGNRHGSPCQDRQEASRQEPVPASGVKRIIEGEKGNAALGVSVG</sequence>
<reference evidence="2 3" key="2">
    <citation type="journal article" date="2001" name="Science">
        <title>Genome sequence of the plant pathogen and biotechnology agent Agrobacterium tumefaciens C58.</title>
        <authorList>
            <person name="Goodner B."/>
            <person name="Hinkle G."/>
            <person name="Gattung S."/>
            <person name="Miller N."/>
            <person name="Blanchard M."/>
            <person name="Qurollo B."/>
            <person name="Goldman B.S."/>
            <person name="Cao Y."/>
            <person name="Askenazi M."/>
            <person name="Halling C."/>
            <person name="Mullin L."/>
            <person name="Houmiel K."/>
            <person name="Gordon J."/>
            <person name="Vaudin M."/>
            <person name="Iartchouk O."/>
            <person name="Epp A."/>
            <person name="Liu F."/>
            <person name="Wollam C."/>
            <person name="Allinger M."/>
            <person name="Doughty D."/>
            <person name="Scott C."/>
            <person name="Lappas C."/>
            <person name="Markelz B."/>
            <person name="Flanagan C."/>
            <person name="Crowell C."/>
            <person name="Gurson J."/>
            <person name="Lomo C."/>
            <person name="Sear C."/>
            <person name="Strub G."/>
            <person name="Cielo C."/>
            <person name="Slater S."/>
        </authorList>
    </citation>
    <scope>NUCLEOTIDE SEQUENCE [LARGE SCALE GENOMIC DNA]</scope>
    <source>
        <strain evidence="3">C58 / ATCC 33970</strain>
    </source>
</reference>
<dbReference type="STRING" id="176299.Atu4887"/>
<evidence type="ECO:0000313" key="3">
    <source>
        <dbReference type="Proteomes" id="UP000000813"/>
    </source>
</evidence>
<name>Q8U524_AGRFC</name>
<evidence type="ECO:0000256" key="1">
    <source>
        <dbReference type="SAM" id="MobiDB-lite"/>
    </source>
</evidence>
<gene>
    <name evidence="2" type="ordered locus">Atu4887</name>
</gene>
<feature type="compositionally biased region" description="Basic residues" evidence="1">
    <location>
        <begin position="1"/>
        <end position="14"/>
    </location>
</feature>
<proteinExistence type="predicted"/>
<dbReference type="AlphaFoldDB" id="Q8U524"/>
<dbReference type="EMBL" id="AE007870">
    <property type="protein sequence ID" value="AAK88557.2"/>
    <property type="molecule type" value="Genomic_DNA"/>
</dbReference>
<evidence type="ECO:0000313" key="2">
    <source>
        <dbReference type="EMBL" id="AAK88557.2"/>
    </source>
</evidence>
<protein>
    <submittedName>
        <fullName evidence="2">Uncharacterized protein</fullName>
    </submittedName>
</protein>